<evidence type="ECO:0000313" key="2">
    <source>
        <dbReference type="Proteomes" id="UP000543642"/>
    </source>
</evidence>
<evidence type="ECO:0000313" key="1">
    <source>
        <dbReference type="EMBL" id="MBB5265912.1"/>
    </source>
</evidence>
<evidence type="ECO:0008006" key="3">
    <source>
        <dbReference type="Google" id="ProtNLM"/>
    </source>
</evidence>
<dbReference type="EMBL" id="JACHFW010000016">
    <property type="protein sequence ID" value="MBB5265912.1"/>
    <property type="molecule type" value="Genomic_DNA"/>
</dbReference>
<dbReference type="PANTHER" id="PTHR40056:SF1">
    <property type="entry name" value="DUF1836 DOMAIN-CONTAINING PROTEIN"/>
    <property type="match status" value="1"/>
</dbReference>
<proteinExistence type="predicted"/>
<protein>
    <recommendedName>
        <fullName evidence="3">DUF1836 domain-containing protein</fullName>
    </recommendedName>
</protein>
<gene>
    <name evidence="1" type="ORF">HNP82_003063</name>
</gene>
<dbReference type="Proteomes" id="UP000543642">
    <property type="component" value="Unassembled WGS sequence"/>
</dbReference>
<dbReference type="PANTHER" id="PTHR40056">
    <property type="entry name" value="HYPOTHETICAL CYTOSOLIC PROTEIN"/>
    <property type="match status" value="1"/>
</dbReference>
<accession>A0A7W8M6T0</accession>
<comment type="caution">
    <text evidence="1">The sequence shown here is derived from an EMBL/GenBank/DDBJ whole genome shotgun (WGS) entry which is preliminary data.</text>
</comment>
<reference evidence="1 2" key="1">
    <citation type="submission" date="2020-08" db="EMBL/GenBank/DDBJ databases">
        <title>Genomic Encyclopedia of Type Strains, Phase IV (KMG-IV): sequencing the most valuable type-strain genomes for metagenomic binning, comparative biology and taxonomic classification.</title>
        <authorList>
            <person name="Goeker M."/>
        </authorList>
    </citation>
    <scope>NUCLEOTIDE SEQUENCE [LARGE SCALE GENOMIC DNA]</scope>
    <source>
        <strain evidence="1 2">DSM 106146</strain>
    </source>
</reference>
<dbReference type="InterPro" id="IPR014975">
    <property type="entry name" value="DUF1836"/>
</dbReference>
<keyword evidence="2" id="KW-1185">Reference proteome</keyword>
<dbReference type="Pfam" id="PF08876">
    <property type="entry name" value="DUF1836"/>
    <property type="match status" value="1"/>
</dbReference>
<sequence>MNENNTQPRSADLEDDKKLSKTIDQLLSQFKENKKNMEYIRPQMLPGIDLYMDQVTTFMEQHLGGTKRYPQDKILTKTMINNYAKNDLLPPPVKKKYSKDHLLFLTMIYYLKNLLSMSDIKTLMTPVREISEDNSSACSLEDVYSKVFEKAEGMQRDLLDEIDRDYRQSRGTFEDKEDLDDFTFVCMLCYDIFIKKQLVEQIIDVMSFREGVPVDDKKHK</sequence>
<dbReference type="AlphaFoldDB" id="A0A7W8M6T0"/>
<organism evidence="1 2">
    <name type="scientific">Catenibacillus scindens</name>
    <dbReference type="NCBI Taxonomy" id="673271"/>
    <lineage>
        <taxon>Bacteria</taxon>
        <taxon>Bacillati</taxon>
        <taxon>Bacillota</taxon>
        <taxon>Clostridia</taxon>
        <taxon>Lachnospirales</taxon>
        <taxon>Lachnospiraceae</taxon>
        <taxon>Catenibacillus</taxon>
    </lineage>
</organism>
<dbReference type="RefSeq" id="WP_243164797.1">
    <property type="nucleotide sequence ID" value="NZ_CAWVEG010000139.1"/>
</dbReference>
<name>A0A7W8M6T0_9FIRM</name>